<reference evidence="9" key="1">
    <citation type="submission" date="2021-01" db="EMBL/GenBank/DDBJ databases">
        <authorList>
            <person name="Corre E."/>
            <person name="Pelletier E."/>
            <person name="Niang G."/>
            <person name="Scheremetjew M."/>
            <person name="Finn R."/>
            <person name="Kale V."/>
            <person name="Holt S."/>
            <person name="Cochrane G."/>
            <person name="Meng A."/>
            <person name="Brown T."/>
            <person name="Cohen L."/>
        </authorList>
    </citation>
    <scope>NUCLEOTIDE SEQUENCE</scope>
    <source>
        <strain evidence="9">CCMP1510</strain>
    </source>
</reference>
<dbReference type="GO" id="GO:0005886">
    <property type="term" value="C:plasma membrane"/>
    <property type="evidence" value="ECO:0007669"/>
    <property type="project" value="UniProtKB-SubCell"/>
</dbReference>
<dbReference type="PANTHER" id="PTHR30574">
    <property type="entry name" value="INNER MEMBRANE PROTEIN YEDE"/>
    <property type="match status" value="1"/>
</dbReference>
<evidence type="ECO:0000256" key="8">
    <source>
        <dbReference type="SAM" id="Phobius"/>
    </source>
</evidence>
<evidence type="ECO:0000256" key="3">
    <source>
        <dbReference type="ARBA" id="ARBA00022475"/>
    </source>
</evidence>
<keyword evidence="4" id="KW-0997">Cell inner membrane</keyword>
<evidence type="ECO:0000313" key="9">
    <source>
        <dbReference type="EMBL" id="CAE0374418.1"/>
    </source>
</evidence>
<comment type="subcellular location">
    <subcellularLocation>
        <location evidence="1">Cell inner membrane</location>
        <topology evidence="1">Multi-pass membrane protein</topology>
    </subcellularLocation>
</comment>
<feature type="transmembrane region" description="Helical" evidence="8">
    <location>
        <begin position="20"/>
        <end position="45"/>
    </location>
</feature>
<evidence type="ECO:0000256" key="1">
    <source>
        <dbReference type="ARBA" id="ARBA00004429"/>
    </source>
</evidence>
<keyword evidence="7 8" id="KW-0472">Membrane</keyword>
<dbReference type="InterPro" id="IPR007272">
    <property type="entry name" value="Sulf_transp_TsuA/YedE"/>
</dbReference>
<proteinExistence type="predicted"/>
<keyword evidence="2" id="KW-0813">Transport</keyword>
<accession>A0A7S3NRD4</accession>
<sequence>MGVCLEKSRALDQQVIKNQMLGKSMICLKLMCSGMASSAVSMCFISWLAPRSWQIVRWDASRRRRLAAILSGVIMGFGTALGGSTPATAAAQFGARFSGSGLSLLGGLSGALAFGVLEPWIRARLKPHAESRKEADLADEQLLPPIHFNNVSNSSTSNNPEKESSILYRRLAIFAIFIAFLFTICLEAAFPWPQQARTALVSLPRTHSARLGRQYGLKAHAWSPSFCGCIIGFAQLPLALNGAAIETSSAYLTLADSILRLDHRPGRNDLRANAGLLAHAAQLAVLIGIAIGSALSARISTLLFLPSSSPNVNSPILSFIGTFVVLVAARFARGCEFYHALAGLSSFSIPSFFVITFFFLSGSSFSFLFLTLSSHPPP</sequence>
<dbReference type="EMBL" id="HBIJ01023136">
    <property type="protein sequence ID" value="CAE0374418.1"/>
    <property type="molecule type" value="Transcribed_RNA"/>
</dbReference>
<feature type="transmembrane region" description="Helical" evidence="8">
    <location>
        <begin position="97"/>
        <end position="117"/>
    </location>
</feature>
<keyword evidence="3" id="KW-1003">Cell membrane</keyword>
<evidence type="ECO:0000256" key="2">
    <source>
        <dbReference type="ARBA" id="ARBA00022448"/>
    </source>
</evidence>
<name>A0A7S3NRD4_9STRA</name>
<protein>
    <submittedName>
        <fullName evidence="9">Uncharacterized protein</fullName>
    </submittedName>
</protein>
<feature type="transmembrane region" description="Helical" evidence="8">
    <location>
        <begin position="221"/>
        <end position="240"/>
    </location>
</feature>
<keyword evidence="6 8" id="KW-1133">Transmembrane helix</keyword>
<keyword evidence="5 8" id="KW-0812">Transmembrane</keyword>
<evidence type="ECO:0000256" key="5">
    <source>
        <dbReference type="ARBA" id="ARBA00022692"/>
    </source>
</evidence>
<dbReference type="Pfam" id="PF04143">
    <property type="entry name" value="Sulf_transp"/>
    <property type="match status" value="1"/>
</dbReference>
<evidence type="ECO:0000256" key="7">
    <source>
        <dbReference type="ARBA" id="ARBA00023136"/>
    </source>
</evidence>
<organism evidence="9">
    <name type="scientific">Aureoumbra lagunensis</name>
    <dbReference type="NCBI Taxonomy" id="44058"/>
    <lineage>
        <taxon>Eukaryota</taxon>
        <taxon>Sar</taxon>
        <taxon>Stramenopiles</taxon>
        <taxon>Ochrophyta</taxon>
        <taxon>Pelagophyceae</taxon>
        <taxon>Pelagomonadales</taxon>
        <taxon>Aureoumbra</taxon>
    </lineage>
</organism>
<evidence type="ECO:0000256" key="6">
    <source>
        <dbReference type="ARBA" id="ARBA00022989"/>
    </source>
</evidence>
<feature type="transmembrane region" description="Helical" evidence="8">
    <location>
        <begin position="66"/>
        <end position="85"/>
    </location>
</feature>
<dbReference type="PANTHER" id="PTHR30574:SF1">
    <property type="entry name" value="SULPHUR TRANSPORT DOMAIN-CONTAINING PROTEIN"/>
    <property type="match status" value="1"/>
</dbReference>
<evidence type="ECO:0000256" key="4">
    <source>
        <dbReference type="ARBA" id="ARBA00022519"/>
    </source>
</evidence>
<dbReference type="AlphaFoldDB" id="A0A7S3NRD4"/>
<gene>
    <name evidence="9" type="ORF">ALAG00032_LOCUS15221</name>
</gene>
<feature type="transmembrane region" description="Helical" evidence="8">
    <location>
        <begin position="315"/>
        <end position="332"/>
    </location>
</feature>
<feature type="transmembrane region" description="Helical" evidence="8">
    <location>
        <begin position="171"/>
        <end position="192"/>
    </location>
</feature>
<feature type="transmembrane region" description="Helical" evidence="8">
    <location>
        <begin position="274"/>
        <end position="295"/>
    </location>
</feature>